<evidence type="ECO:0000256" key="3">
    <source>
        <dbReference type="ARBA" id="ARBA00022525"/>
    </source>
</evidence>
<evidence type="ECO:0000256" key="1">
    <source>
        <dbReference type="ARBA" id="ARBA00004613"/>
    </source>
</evidence>
<keyword evidence="2" id="KW-0202">Cytokine</keyword>
<keyword evidence="13" id="KW-1185">Reference proteome</keyword>
<dbReference type="SUPFAM" id="SSF55331">
    <property type="entry name" value="Tautomerase/MIF"/>
    <property type="match status" value="1"/>
</dbReference>
<dbReference type="GO" id="GO:0004167">
    <property type="term" value="F:dopachrome isomerase activity"/>
    <property type="evidence" value="ECO:0007669"/>
    <property type="project" value="UniProtKB-EC"/>
</dbReference>
<dbReference type="GO" id="GO:0005615">
    <property type="term" value="C:extracellular space"/>
    <property type="evidence" value="ECO:0007669"/>
    <property type="project" value="UniProtKB-KW"/>
</dbReference>
<keyword evidence="4" id="KW-0413">Isomerase</keyword>
<dbReference type="OrthoDB" id="5769863at2"/>
<dbReference type="KEGG" id="drt:Dret_0326"/>
<dbReference type="RefSeq" id="WP_015750787.1">
    <property type="nucleotide sequence ID" value="NC_013223.1"/>
</dbReference>
<dbReference type="HOGENOM" id="CLU_129906_4_1_7"/>
<dbReference type="Pfam" id="PF01187">
    <property type="entry name" value="MIF"/>
    <property type="match status" value="1"/>
</dbReference>
<dbReference type="InterPro" id="IPR001398">
    <property type="entry name" value="Macrophage_inhib_fac"/>
</dbReference>
<comment type="catalytic activity">
    <reaction evidence="6">
        <text>L-dopachrome = 5,6-dihydroxyindole-2-carboxylate</text>
        <dbReference type="Rhea" id="RHEA:13041"/>
        <dbReference type="ChEBI" id="CHEBI:16875"/>
        <dbReference type="ChEBI" id="CHEBI:57509"/>
        <dbReference type="EC" id="5.3.3.12"/>
    </reaction>
</comment>
<reference evidence="13" key="1">
    <citation type="submission" date="2009-09" db="EMBL/GenBank/DDBJ databases">
        <title>The complete chromosome of Desulfohalobium retbaense DSM 5692.</title>
        <authorList>
            <consortium name="US DOE Joint Genome Institute (JGI-PGF)"/>
            <person name="Lucas S."/>
            <person name="Copeland A."/>
            <person name="Lapidus A."/>
            <person name="Glavina del Rio T."/>
            <person name="Dalin E."/>
            <person name="Tice H."/>
            <person name="Bruce D."/>
            <person name="Goodwin L."/>
            <person name="Pitluck S."/>
            <person name="Kyrpides N."/>
            <person name="Mavromatis K."/>
            <person name="Ivanova N."/>
            <person name="Mikhailova N."/>
            <person name="Munk A.C."/>
            <person name="Brettin T."/>
            <person name="Detter J.C."/>
            <person name="Han C."/>
            <person name="Tapia R."/>
            <person name="Larimer F."/>
            <person name="Land M."/>
            <person name="Hauser L."/>
            <person name="Markowitz V."/>
            <person name="Cheng J.-F."/>
            <person name="Hugenholtz P."/>
            <person name="Woyke T."/>
            <person name="Wu D."/>
            <person name="Spring S."/>
            <person name="Klenk H.-P."/>
            <person name="Eisen J.A."/>
        </authorList>
    </citation>
    <scope>NUCLEOTIDE SEQUENCE [LARGE SCALE GENOMIC DNA]</scope>
    <source>
        <strain evidence="13">DSM 5692</strain>
    </source>
</reference>
<evidence type="ECO:0000256" key="9">
    <source>
        <dbReference type="ARBA" id="ARBA00041631"/>
    </source>
</evidence>
<evidence type="ECO:0000256" key="10">
    <source>
        <dbReference type="ARBA" id="ARBA00041912"/>
    </source>
</evidence>
<evidence type="ECO:0000256" key="11">
    <source>
        <dbReference type="ARBA" id="ARBA00042730"/>
    </source>
</evidence>
<organism evidence="12 13">
    <name type="scientific">Desulfohalobium retbaense (strain ATCC 49708 / DSM 5692 / JCM 16813 / HR100)</name>
    <dbReference type="NCBI Taxonomy" id="485915"/>
    <lineage>
        <taxon>Bacteria</taxon>
        <taxon>Pseudomonadati</taxon>
        <taxon>Thermodesulfobacteriota</taxon>
        <taxon>Desulfovibrionia</taxon>
        <taxon>Desulfovibrionales</taxon>
        <taxon>Desulfohalobiaceae</taxon>
        <taxon>Desulfohalobium</taxon>
    </lineage>
</organism>
<evidence type="ECO:0000256" key="4">
    <source>
        <dbReference type="ARBA" id="ARBA00023235"/>
    </source>
</evidence>
<dbReference type="Gene3D" id="3.30.429.10">
    <property type="entry name" value="Macrophage Migration Inhibitory Factor"/>
    <property type="match status" value="1"/>
</dbReference>
<evidence type="ECO:0000256" key="6">
    <source>
        <dbReference type="ARBA" id="ARBA00036823"/>
    </source>
</evidence>
<dbReference type="STRING" id="485915.Dret_0326"/>
<evidence type="ECO:0000256" key="2">
    <source>
        <dbReference type="ARBA" id="ARBA00022514"/>
    </source>
</evidence>
<sequence length="117" mass="13032">MPYLKIQTNTFTGDENGFLRRASFRAAAILEKPEEAMCVALEPSVPMLLGGTDAPAVFAKLKGLNFPEERTAEIASQLSAFIAEELEVPTERIYCIFENVSRHMWAWKGTTFDAMGK</sequence>
<gene>
    <name evidence="12" type="ordered locus">Dret_0326</name>
</gene>
<keyword evidence="3" id="KW-0964">Secreted</keyword>
<evidence type="ECO:0000313" key="12">
    <source>
        <dbReference type="EMBL" id="ACV67628.1"/>
    </source>
</evidence>
<proteinExistence type="predicted"/>
<dbReference type="GO" id="GO:0005125">
    <property type="term" value="F:cytokine activity"/>
    <property type="evidence" value="ECO:0007669"/>
    <property type="project" value="UniProtKB-KW"/>
</dbReference>
<evidence type="ECO:0000256" key="7">
    <source>
        <dbReference type="ARBA" id="ARBA00038932"/>
    </source>
</evidence>
<dbReference type="eggNOG" id="COG1942">
    <property type="taxonomic scope" value="Bacteria"/>
</dbReference>
<protein>
    <recommendedName>
        <fullName evidence="11">L-dopachrome isomerase</fullName>
        <ecNumber evidence="8">5.3.2.1</ecNumber>
        <ecNumber evidence="7">5.3.3.12</ecNumber>
    </recommendedName>
    <alternativeName>
        <fullName evidence="9">L-dopachrome tautomerase</fullName>
    </alternativeName>
    <alternativeName>
        <fullName evidence="10">Phenylpyruvate tautomerase</fullName>
    </alternativeName>
</protein>
<reference evidence="12 13" key="2">
    <citation type="journal article" date="2010" name="Stand. Genomic Sci.">
        <title>Complete genome sequence of Desulfohalobium retbaense type strain (HR(100)).</title>
        <authorList>
            <person name="Spring S."/>
            <person name="Nolan M."/>
            <person name="Lapidus A."/>
            <person name="Glavina Del Rio T."/>
            <person name="Copeland A."/>
            <person name="Tice H."/>
            <person name="Cheng J.F."/>
            <person name="Lucas S."/>
            <person name="Land M."/>
            <person name="Chen F."/>
            <person name="Bruce D."/>
            <person name="Goodwin L."/>
            <person name="Pitluck S."/>
            <person name="Ivanova N."/>
            <person name="Mavromatis K."/>
            <person name="Mikhailova N."/>
            <person name="Pati A."/>
            <person name="Chen A."/>
            <person name="Palaniappan K."/>
            <person name="Hauser L."/>
            <person name="Chang Y.J."/>
            <person name="Jeffries C.D."/>
            <person name="Munk C."/>
            <person name="Kiss H."/>
            <person name="Chain P."/>
            <person name="Han C."/>
            <person name="Brettin T."/>
            <person name="Detter J.C."/>
            <person name="Schuler E."/>
            <person name="Goker M."/>
            <person name="Rohde M."/>
            <person name="Bristow J."/>
            <person name="Eisen J.A."/>
            <person name="Markowitz V."/>
            <person name="Hugenholtz P."/>
            <person name="Kyrpides N.C."/>
            <person name="Klenk H.P."/>
        </authorList>
    </citation>
    <scope>NUCLEOTIDE SEQUENCE [LARGE SCALE GENOMIC DNA]</scope>
    <source>
        <strain evidence="12 13">DSM 5692</strain>
    </source>
</reference>
<dbReference type="InterPro" id="IPR014347">
    <property type="entry name" value="Tautomerase/MIF_sf"/>
</dbReference>
<comment type="subcellular location">
    <subcellularLocation>
        <location evidence="1">Secreted</location>
    </subcellularLocation>
</comment>
<evidence type="ECO:0000256" key="5">
    <source>
        <dbReference type="ARBA" id="ARBA00036735"/>
    </source>
</evidence>
<dbReference type="EC" id="5.3.3.12" evidence="7"/>
<evidence type="ECO:0000313" key="13">
    <source>
        <dbReference type="Proteomes" id="UP000001052"/>
    </source>
</evidence>
<dbReference type="PANTHER" id="PTHR11954">
    <property type="entry name" value="D-DOPACHROME DECARBOXYLASE"/>
    <property type="match status" value="1"/>
</dbReference>
<dbReference type="PANTHER" id="PTHR11954:SF6">
    <property type="entry name" value="MACROPHAGE MIGRATION INHIBITORY FACTOR"/>
    <property type="match status" value="1"/>
</dbReference>
<accession>C8X003</accession>
<dbReference type="Proteomes" id="UP000001052">
    <property type="component" value="Chromosome"/>
</dbReference>
<evidence type="ECO:0000256" key="8">
    <source>
        <dbReference type="ARBA" id="ARBA00039086"/>
    </source>
</evidence>
<dbReference type="GO" id="GO:0050178">
    <property type="term" value="F:phenylpyruvate tautomerase activity"/>
    <property type="evidence" value="ECO:0007669"/>
    <property type="project" value="UniProtKB-EC"/>
</dbReference>
<dbReference type="EC" id="5.3.2.1" evidence="8"/>
<dbReference type="AlphaFoldDB" id="C8X003"/>
<dbReference type="EMBL" id="CP001734">
    <property type="protein sequence ID" value="ACV67628.1"/>
    <property type="molecule type" value="Genomic_DNA"/>
</dbReference>
<comment type="catalytic activity">
    <reaction evidence="5">
        <text>3-phenylpyruvate = enol-phenylpyruvate</text>
        <dbReference type="Rhea" id="RHEA:17097"/>
        <dbReference type="ChEBI" id="CHEBI:16815"/>
        <dbReference type="ChEBI" id="CHEBI:18005"/>
        <dbReference type="EC" id="5.3.2.1"/>
    </reaction>
</comment>
<name>C8X003_DESRD</name>